<evidence type="ECO:0000313" key="3">
    <source>
        <dbReference type="Proteomes" id="UP000659496"/>
    </source>
</evidence>
<evidence type="ECO:0000256" key="1">
    <source>
        <dbReference type="SAM" id="Phobius"/>
    </source>
</evidence>
<sequence length="161" mass="18587">MKLKQDGYTLVLVLLVVLLIGILAPVMMSKIVSSKLQIQKTEQKIQLEKLRQMGVEYMESTVAYANNQIASEPNPIIDNTQYMKKLQEYLRQVDSQFGNEVRKVLKKDDQQFIIKINSTDMVDEDNIILSYTVTASITKPKYQEKESNEEVMIHIVKQMSK</sequence>
<evidence type="ECO:0008006" key="4">
    <source>
        <dbReference type="Google" id="ProtNLM"/>
    </source>
</evidence>
<comment type="caution">
    <text evidence="2">The sequence shown here is derived from an EMBL/GenBank/DDBJ whole genome shotgun (WGS) entry which is preliminary data.</text>
</comment>
<organism evidence="2 3">
    <name type="scientific">Sporosarcina gallistercoris</name>
    <dbReference type="NCBI Taxonomy" id="2762245"/>
    <lineage>
        <taxon>Bacteria</taxon>
        <taxon>Bacillati</taxon>
        <taxon>Bacillota</taxon>
        <taxon>Bacilli</taxon>
        <taxon>Bacillales</taxon>
        <taxon>Caryophanaceae</taxon>
        <taxon>Sporosarcina</taxon>
    </lineage>
</organism>
<accession>A0ABR8PLR3</accession>
<name>A0ABR8PLR3_9BACL</name>
<dbReference type="Proteomes" id="UP000659496">
    <property type="component" value="Unassembled WGS sequence"/>
</dbReference>
<keyword evidence="1" id="KW-0472">Membrane</keyword>
<evidence type="ECO:0000313" key="2">
    <source>
        <dbReference type="EMBL" id="MBD7909097.1"/>
    </source>
</evidence>
<proteinExistence type="predicted"/>
<keyword evidence="3" id="KW-1185">Reference proteome</keyword>
<gene>
    <name evidence="2" type="ORF">H9659_12250</name>
</gene>
<keyword evidence="1" id="KW-0812">Transmembrane</keyword>
<keyword evidence="1" id="KW-1133">Transmembrane helix</keyword>
<protein>
    <recommendedName>
        <fullName evidence="4">Type II secretion system protein</fullName>
    </recommendedName>
</protein>
<reference evidence="2 3" key="1">
    <citation type="submission" date="2020-08" db="EMBL/GenBank/DDBJ databases">
        <title>A Genomic Blueprint of the Chicken Gut Microbiome.</title>
        <authorList>
            <person name="Gilroy R."/>
            <person name="Ravi A."/>
            <person name="Getino M."/>
            <person name="Pursley I."/>
            <person name="Horton D.L."/>
            <person name="Alikhan N.-F."/>
            <person name="Baker D."/>
            <person name="Gharbi K."/>
            <person name="Hall N."/>
            <person name="Watson M."/>
            <person name="Adriaenssens E.M."/>
            <person name="Foster-Nyarko E."/>
            <person name="Jarju S."/>
            <person name="Secka A."/>
            <person name="Antonio M."/>
            <person name="Oren A."/>
            <person name="Chaudhuri R."/>
            <person name="La Ragione R.M."/>
            <person name="Hildebrand F."/>
            <person name="Pallen M.J."/>
        </authorList>
    </citation>
    <scope>NUCLEOTIDE SEQUENCE [LARGE SCALE GENOMIC DNA]</scope>
    <source>
        <strain evidence="2 3">Sa3CUA8</strain>
    </source>
</reference>
<dbReference type="EMBL" id="JACSQY010000009">
    <property type="protein sequence ID" value="MBD7909097.1"/>
    <property type="molecule type" value="Genomic_DNA"/>
</dbReference>
<feature type="transmembrane region" description="Helical" evidence="1">
    <location>
        <begin position="7"/>
        <end position="28"/>
    </location>
</feature>